<accession>A0A0N5D9U4</accession>
<protein>
    <submittedName>
        <fullName evidence="1 3">Uncharacterized protein</fullName>
    </submittedName>
</protein>
<name>A0A0N5D9U4_THECL</name>
<dbReference type="AlphaFoldDB" id="A0A0N5D9U4"/>
<reference evidence="1 2" key="2">
    <citation type="submission" date="2018-11" db="EMBL/GenBank/DDBJ databases">
        <authorList>
            <consortium name="Pathogen Informatics"/>
        </authorList>
    </citation>
    <scope>NUCLEOTIDE SEQUENCE [LARGE SCALE GENOMIC DNA]</scope>
</reference>
<organism evidence="3">
    <name type="scientific">Thelazia callipaeda</name>
    <name type="common">Oriental eyeworm</name>
    <name type="synonym">Parasitic nematode</name>
    <dbReference type="NCBI Taxonomy" id="103827"/>
    <lineage>
        <taxon>Eukaryota</taxon>
        <taxon>Metazoa</taxon>
        <taxon>Ecdysozoa</taxon>
        <taxon>Nematoda</taxon>
        <taxon>Chromadorea</taxon>
        <taxon>Rhabditida</taxon>
        <taxon>Spirurina</taxon>
        <taxon>Spiruromorpha</taxon>
        <taxon>Thelazioidea</taxon>
        <taxon>Thelaziidae</taxon>
        <taxon>Thelazia</taxon>
    </lineage>
</organism>
<sequence length="156" mass="17844">MCDRANVEMCGREMWNVEKRECRKYRIGECVGLVVVKNSYVCIICVLLVSGEATGHLVCIVVTWYNGHLMQILQNISIPDRNRMSRLQMPKCCLTLHCISVNRPATPEYVTDSGVESHADTLAVLIPRSDLLYSSFLLRPREIHKDCRKRCFRAPS</sequence>
<reference evidence="3" key="1">
    <citation type="submission" date="2017-02" db="UniProtKB">
        <authorList>
            <consortium name="WormBaseParasite"/>
        </authorList>
    </citation>
    <scope>IDENTIFICATION</scope>
</reference>
<dbReference type="WBParaSite" id="TCLT_0000991601-mRNA-1">
    <property type="protein sequence ID" value="TCLT_0000991601-mRNA-1"/>
    <property type="gene ID" value="TCLT_0000991601"/>
</dbReference>
<proteinExistence type="predicted"/>
<gene>
    <name evidence="1" type="ORF">TCLT_LOCUS9905</name>
</gene>
<keyword evidence="2" id="KW-1185">Reference proteome</keyword>
<evidence type="ECO:0000313" key="1">
    <source>
        <dbReference type="EMBL" id="VDN07571.1"/>
    </source>
</evidence>
<dbReference type="Proteomes" id="UP000276776">
    <property type="component" value="Unassembled WGS sequence"/>
</dbReference>
<evidence type="ECO:0000313" key="3">
    <source>
        <dbReference type="WBParaSite" id="TCLT_0000991601-mRNA-1"/>
    </source>
</evidence>
<evidence type="ECO:0000313" key="2">
    <source>
        <dbReference type="Proteomes" id="UP000276776"/>
    </source>
</evidence>
<dbReference type="EMBL" id="UYYF01004913">
    <property type="protein sequence ID" value="VDN07571.1"/>
    <property type="molecule type" value="Genomic_DNA"/>
</dbReference>